<dbReference type="AlphaFoldDB" id="A0A2Z5FUQ6"/>
<dbReference type="InterPro" id="IPR029054">
    <property type="entry name" value="dUTPase-like"/>
</dbReference>
<name>A0A2Z5FUQ6_9BACT</name>
<dbReference type="GO" id="GO:0006226">
    <property type="term" value="P:dUMP biosynthetic process"/>
    <property type="evidence" value="ECO:0007669"/>
    <property type="project" value="InterPro"/>
</dbReference>
<accession>A0A2Z5FUQ6</accession>
<keyword evidence="8" id="KW-1185">Reference proteome</keyword>
<feature type="domain" description="dUTPase-like" evidence="6">
    <location>
        <begin position="22"/>
        <end position="95"/>
    </location>
</feature>
<proteinExistence type="inferred from homology"/>
<dbReference type="KEGG" id="abas:ACPOL_1132"/>
<dbReference type="GO" id="GO:0046081">
    <property type="term" value="P:dUTP catabolic process"/>
    <property type="evidence" value="ECO:0007669"/>
    <property type="project" value="InterPro"/>
</dbReference>
<dbReference type="PANTHER" id="PTHR11241">
    <property type="entry name" value="DEOXYURIDINE 5'-TRIPHOSPHATE NUCLEOTIDOHYDROLASE"/>
    <property type="match status" value="1"/>
</dbReference>
<sequence length="164" mass="17626">MLKVKLLHPDARLPTVTYAGSDLGYDLYSIEDITLEPGRPAKVRTGIAVEGPTGYGFVLGDRSSMAAKGVTYAGGRIDAGYRGEILVCLINVNQPRWTLHCARTKEGFVSDVSLERSDVSVAIKKGDKIVQMSLFAAMTDLEVIAVQDLSDSDRDAKGFGSSGR</sequence>
<dbReference type="EMBL" id="CP030840">
    <property type="protein sequence ID" value="AXC10480.1"/>
    <property type="molecule type" value="Genomic_DNA"/>
</dbReference>
<reference evidence="7 8" key="1">
    <citation type="journal article" date="2018" name="Front. Microbiol.">
        <title>Hydrolytic Capabilities as a Key to Environmental Success: Chitinolytic and Cellulolytic Acidobacteria From Acidic Sub-arctic Soils and Boreal Peatlands.</title>
        <authorList>
            <person name="Belova S.E."/>
            <person name="Ravin N.V."/>
            <person name="Pankratov T.A."/>
            <person name="Rakitin A.L."/>
            <person name="Ivanova A.A."/>
            <person name="Beletsky A.V."/>
            <person name="Mardanov A.V."/>
            <person name="Sinninghe Damste J.S."/>
            <person name="Dedysh S.N."/>
        </authorList>
    </citation>
    <scope>NUCLEOTIDE SEQUENCE [LARGE SCALE GENOMIC DNA]</scope>
    <source>
        <strain evidence="7 8">SBC82</strain>
    </source>
</reference>
<evidence type="ECO:0000313" key="8">
    <source>
        <dbReference type="Proteomes" id="UP000253606"/>
    </source>
</evidence>
<evidence type="ECO:0000256" key="2">
    <source>
        <dbReference type="ARBA" id="ARBA00012379"/>
    </source>
</evidence>
<evidence type="ECO:0000259" key="6">
    <source>
        <dbReference type="Pfam" id="PF00692"/>
    </source>
</evidence>
<evidence type="ECO:0000313" key="7">
    <source>
        <dbReference type="EMBL" id="AXC10480.1"/>
    </source>
</evidence>
<comment type="catalytic activity">
    <reaction evidence="5">
        <text>dUTP + H2O = dUMP + diphosphate + H(+)</text>
        <dbReference type="Rhea" id="RHEA:10248"/>
        <dbReference type="ChEBI" id="CHEBI:15377"/>
        <dbReference type="ChEBI" id="CHEBI:15378"/>
        <dbReference type="ChEBI" id="CHEBI:33019"/>
        <dbReference type="ChEBI" id="CHEBI:61555"/>
        <dbReference type="ChEBI" id="CHEBI:246422"/>
        <dbReference type="EC" id="3.6.1.23"/>
    </reaction>
</comment>
<dbReference type="InterPro" id="IPR008181">
    <property type="entry name" value="dUTPase"/>
</dbReference>
<dbReference type="RefSeq" id="WP_114206103.1">
    <property type="nucleotide sequence ID" value="NZ_CP030840.1"/>
</dbReference>
<keyword evidence="3 7" id="KW-0378">Hydrolase</keyword>
<dbReference type="Gene3D" id="2.70.40.10">
    <property type="match status" value="1"/>
</dbReference>
<protein>
    <recommendedName>
        <fullName evidence="2">dUTP diphosphatase</fullName>
        <ecNumber evidence="2">3.6.1.23</ecNumber>
    </recommendedName>
</protein>
<organism evidence="7 8">
    <name type="scientific">Acidisarcina polymorpha</name>
    <dbReference type="NCBI Taxonomy" id="2211140"/>
    <lineage>
        <taxon>Bacteria</taxon>
        <taxon>Pseudomonadati</taxon>
        <taxon>Acidobacteriota</taxon>
        <taxon>Terriglobia</taxon>
        <taxon>Terriglobales</taxon>
        <taxon>Acidobacteriaceae</taxon>
        <taxon>Acidisarcina</taxon>
    </lineage>
</organism>
<dbReference type="OrthoDB" id="9809956at2"/>
<dbReference type="CDD" id="cd07557">
    <property type="entry name" value="trimeric_dUTPase"/>
    <property type="match status" value="1"/>
</dbReference>
<dbReference type="SUPFAM" id="SSF51283">
    <property type="entry name" value="dUTPase-like"/>
    <property type="match status" value="1"/>
</dbReference>
<gene>
    <name evidence="7" type="ORF">ACPOL_1132</name>
</gene>
<dbReference type="GO" id="GO:0000287">
    <property type="term" value="F:magnesium ion binding"/>
    <property type="evidence" value="ECO:0007669"/>
    <property type="project" value="InterPro"/>
</dbReference>
<dbReference type="InterPro" id="IPR033704">
    <property type="entry name" value="dUTPase_trimeric"/>
</dbReference>
<dbReference type="PANTHER" id="PTHR11241:SF0">
    <property type="entry name" value="DEOXYURIDINE 5'-TRIPHOSPHATE NUCLEOTIDOHYDROLASE"/>
    <property type="match status" value="1"/>
</dbReference>
<dbReference type="Pfam" id="PF00692">
    <property type="entry name" value="dUTPase"/>
    <property type="match status" value="1"/>
</dbReference>
<dbReference type="Proteomes" id="UP000253606">
    <property type="component" value="Chromosome"/>
</dbReference>
<evidence type="ECO:0000256" key="5">
    <source>
        <dbReference type="ARBA" id="ARBA00047686"/>
    </source>
</evidence>
<evidence type="ECO:0000256" key="1">
    <source>
        <dbReference type="ARBA" id="ARBA00006581"/>
    </source>
</evidence>
<dbReference type="EC" id="3.6.1.23" evidence="2"/>
<dbReference type="GO" id="GO:0004170">
    <property type="term" value="F:dUTP diphosphatase activity"/>
    <property type="evidence" value="ECO:0007669"/>
    <property type="project" value="UniProtKB-EC"/>
</dbReference>
<evidence type="ECO:0000256" key="3">
    <source>
        <dbReference type="ARBA" id="ARBA00022801"/>
    </source>
</evidence>
<dbReference type="InterPro" id="IPR036157">
    <property type="entry name" value="dUTPase-like_sf"/>
</dbReference>
<keyword evidence="4" id="KW-0546">Nucleotide metabolism</keyword>
<comment type="similarity">
    <text evidence="1">Belongs to the dUTPase family.</text>
</comment>
<evidence type="ECO:0000256" key="4">
    <source>
        <dbReference type="ARBA" id="ARBA00023080"/>
    </source>
</evidence>